<dbReference type="GO" id="GO:0003700">
    <property type="term" value="F:DNA-binding transcription factor activity"/>
    <property type="evidence" value="ECO:0007669"/>
    <property type="project" value="InterPro"/>
</dbReference>
<dbReference type="EMBL" id="AZDV01000026">
    <property type="protein sequence ID" value="KRK94450.1"/>
    <property type="molecule type" value="Genomic_DNA"/>
</dbReference>
<evidence type="ECO:0000259" key="5">
    <source>
        <dbReference type="PROSITE" id="PS50937"/>
    </source>
</evidence>
<keyword evidence="2" id="KW-0805">Transcription regulation</keyword>
<dbReference type="Pfam" id="PF13411">
    <property type="entry name" value="MerR_1"/>
    <property type="match status" value="1"/>
</dbReference>
<dbReference type="PANTHER" id="PTHR30204">
    <property type="entry name" value="REDOX-CYCLING DRUG-SENSING TRANSCRIPTIONAL ACTIVATOR SOXR"/>
    <property type="match status" value="1"/>
</dbReference>
<gene>
    <name evidence="6" type="ORF">FD25_GL000412</name>
</gene>
<evidence type="ECO:0000313" key="7">
    <source>
        <dbReference type="Proteomes" id="UP000051955"/>
    </source>
</evidence>
<dbReference type="PANTHER" id="PTHR30204:SF69">
    <property type="entry name" value="MERR-FAMILY TRANSCRIPTIONAL REGULATOR"/>
    <property type="match status" value="1"/>
</dbReference>
<dbReference type="GO" id="GO:0003677">
    <property type="term" value="F:DNA binding"/>
    <property type="evidence" value="ECO:0007669"/>
    <property type="project" value="UniProtKB-KW"/>
</dbReference>
<accession>A0A0R1LQT5</accession>
<feature type="domain" description="HTH merR-type" evidence="5">
    <location>
        <begin position="1"/>
        <end position="70"/>
    </location>
</feature>
<evidence type="ECO:0000256" key="1">
    <source>
        <dbReference type="ARBA" id="ARBA00022491"/>
    </source>
</evidence>
<dbReference type="InterPro" id="IPR000551">
    <property type="entry name" value="MerR-type_HTH_dom"/>
</dbReference>
<name>A0A0R1LQT5_9LACO</name>
<evidence type="ECO:0000256" key="2">
    <source>
        <dbReference type="ARBA" id="ARBA00023015"/>
    </source>
</evidence>
<dbReference type="CDD" id="cd01109">
    <property type="entry name" value="HTH_YyaN"/>
    <property type="match status" value="1"/>
</dbReference>
<dbReference type="OrthoDB" id="9811174at2"/>
<evidence type="ECO:0000256" key="3">
    <source>
        <dbReference type="ARBA" id="ARBA00023125"/>
    </source>
</evidence>
<dbReference type="PROSITE" id="PS50937">
    <property type="entry name" value="HTH_MERR_2"/>
    <property type="match status" value="1"/>
</dbReference>
<sequence>MLSIKEVAKTMNLSTSTIRYYDSMKLLPDVQRDANNHRIFSQEDVLWIRMVTTLREMKMPIHCIRKYVQLSKLGKSTIPQRMAIMSAHQERLLRELNQAQMRYTMANRWVNHYVQVQLNSQLDAFPRNVNQDFPQAIKKGFDLSLTTDSSYK</sequence>
<dbReference type="RefSeq" id="WP_083484126.1">
    <property type="nucleotide sequence ID" value="NZ_AZDV01000026.1"/>
</dbReference>
<protein>
    <recommendedName>
        <fullName evidence="5">HTH merR-type domain-containing protein</fullName>
    </recommendedName>
</protein>
<dbReference type="Gene3D" id="1.10.1660.10">
    <property type="match status" value="1"/>
</dbReference>
<dbReference type="SUPFAM" id="SSF46955">
    <property type="entry name" value="Putative DNA-binding domain"/>
    <property type="match status" value="1"/>
</dbReference>
<keyword evidence="4" id="KW-0804">Transcription</keyword>
<dbReference type="SMART" id="SM00422">
    <property type="entry name" value="HTH_MERR"/>
    <property type="match status" value="1"/>
</dbReference>
<dbReference type="PATRIC" id="fig|1423715.3.peg.429"/>
<dbReference type="InterPro" id="IPR047057">
    <property type="entry name" value="MerR_fam"/>
</dbReference>
<evidence type="ECO:0000313" key="6">
    <source>
        <dbReference type="EMBL" id="KRK94450.1"/>
    </source>
</evidence>
<dbReference type="AlphaFoldDB" id="A0A0R1LQT5"/>
<evidence type="ECO:0000256" key="4">
    <source>
        <dbReference type="ARBA" id="ARBA00023163"/>
    </source>
</evidence>
<comment type="caution">
    <text evidence="6">The sequence shown here is derived from an EMBL/GenBank/DDBJ whole genome shotgun (WGS) entry which is preliminary data.</text>
</comment>
<dbReference type="STRING" id="1423715.FD25_GL000412"/>
<organism evidence="6 7">
    <name type="scientific">Levilactobacillus acidifarinae DSM 19394 = JCM 15949</name>
    <dbReference type="NCBI Taxonomy" id="1423715"/>
    <lineage>
        <taxon>Bacteria</taxon>
        <taxon>Bacillati</taxon>
        <taxon>Bacillota</taxon>
        <taxon>Bacilli</taxon>
        <taxon>Lactobacillales</taxon>
        <taxon>Lactobacillaceae</taxon>
        <taxon>Levilactobacillus</taxon>
    </lineage>
</organism>
<reference evidence="6 7" key="1">
    <citation type="journal article" date="2015" name="Genome Announc.">
        <title>Expanding the biotechnology potential of lactobacilli through comparative genomics of 213 strains and associated genera.</title>
        <authorList>
            <person name="Sun Z."/>
            <person name="Harris H.M."/>
            <person name="McCann A."/>
            <person name="Guo C."/>
            <person name="Argimon S."/>
            <person name="Zhang W."/>
            <person name="Yang X."/>
            <person name="Jeffery I.B."/>
            <person name="Cooney J.C."/>
            <person name="Kagawa T.F."/>
            <person name="Liu W."/>
            <person name="Song Y."/>
            <person name="Salvetti E."/>
            <person name="Wrobel A."/>
            <person name="Rasinkangas P."/>
            <person name="Parkhill J."/>
            <person name="Rea M.C."/>
            <person name="O'Sullivan O."/>
            <person name="Ritari J."/>
            <person name="Douillard F.P."/>
            <person name="Paul Ross R."/>
            <person name="Yang R."/>
            <person name="Briner A.E."/>
            <person name="Felis G.E."/>
            <person name="de Vos W.M."/>
            <person name="Barrangou R."/>
            <person name="Klaenhammer T.R."/>
            <person name="Caufield P.W."/>
            <person name="Cui Y."/>
            <person name="Zhang H."/>
            <person name="O'Toole P.W."/>
        </authorList>
    </citation>
    <scope>NUCLEOTIDE SEQUENCE [LARGE SCALE GENOMIC DNA]</scope>
    <source>
        <strain evidence="6 7">DSM 19394</strain>
    </source>
</reference>
<keyword evidence="3" id="KW-0238">DNA-binding</keyword>
<proteinExistence type="predicted"/>
<dbReference type="Proteomes" id="UP000051955">
    <property type="component" value="Unassembled WGS sequence"/>
</dbReference>
<dbReference type="InterPro" id="IPR009061">
    <property type="entry name" value="DNA-bd_dom_put_sf"/>
</dbReference>
<keyword evidence="7" id="KW-1185">Reference proteome</keyword>
<keyword evidence="1" id="KW-0678">Repressor</keyword>